<accession>A0A917QFK8</accession>
<reference evidence="1" key="1">
    <citation type="journal article" date="2014" name="Int. J. Syst. Evol. Microbiol.">
        <title>Complete genome sequence of Corynebacterium casei LMG S-19264T (=DSM 44701T), isolated from a smear-ripened cheese.</title>
        <authorList>
            <consortium name="US DOE Joint Genome Institute (JGI-PGF)"/>
            <person name="Walter F."/>
            <person name="Albersmeier A."/>
            <person name="Kalinowski J."/>
            <person name="Ruckert C."/>
        </authorList>
    </citation>
    <scope>NUCLEOTIDE SEQUENCE</scope>
    <source>
        <strain evidence="1">JCM 3035</strain>
    </source>
</reference>
<proteinExistence type="predicted"/>
<keyword evidence="2" id="KW-1185">Reference proteome</keyword>
<protein>
    <submittedName>
        <fullName evidence="1">Uncharacterized protein</fullName>
    </submittedName>
</protein>
<gene>
    <name evidence="1" type="ORF">GCM10010094_04510</name>
</gene>
<name>A0A917QFK8_9ACTN</name>
<dbReference type="Proteomes" id="UP000637788">
    <property type="component" value="Unassembled WGS sequence"/>
</dbReference>
<dbReference type="EMBL" id="BMPQ01000001">
    <property type="protein sequence ID" value="GGK47533.1"/>
    <property type="molecule type" value="Genomic_DNA"/>
</dbReference>
<sequence>MGLVAPPLSASLERGDPHRGGAAYVTAPRPYEACGLLRGAVSGSEVLQDGLLGQCELLVREDARLVQFAEFAQAAQ</sequence>
<evidence type="ECO:0000313" key="1">
    <source>
        <dbReference type="EMBL" id="GGK47533.1"/>
    </source>
</evidence>
<reference evidence="1" key="2">
    <citation type="submission" date="2020-09" db="EMBL/GenBank/DDBJ databases">
        <authorList>
            <person name="Sun Q."/>
            <person name="Ohkuma M."/>
        </authorList>
    </citation>
    <scope>NUCLEOTIDE SEQUENCE</scope>
    <source>
        <strain evidence="1">JCM 3035</strain>
    </source>
</reference>
<comment type="caution">
    <text evidence="1">The sequence shown here is derived from an EMBL/GenBank/DDBJ whole genome shotgun (WGS) entry which is preliminary data.</text>
</comment>
<evidence type="ECO:0000313" key="2">
    <source>
        <dbReference type="Proteomes" id="UP000637788"/>
    </source>
</evidence>
<dbReference type="AlphaFoldDB" id="A0A917QFK8"/>
<organism evidence="1 2">
    <name type="scientific">Streptomyces flaveus</name>
    <dbReference type="NCBI Taxonomy" id="66370"/>
    <lineage>
        <taxon>Bacteria</taxon>
        <taxon>Bacillati</taxon>
        <taxon>Actinomycetota</taxon>
        <taxon>Actinomycetes</taxon>
        <taxon>Kitasatosporales</taxon>
        <taxon>Streptomycetaceae</taxon>
        <taxon>Streptomyces</taxon>
        <taxon>Streptomyces aurantiacus group</taxon>
    </lineage>
</organism>